<dbReference type="InterPro" id="IPR003719">
    <property type="entry name" value="Phenazine_PhzF-like"/>
</dbReference>
<dbReference type="PIRSF" id="PIRSF016184">
    <property type="entry name" value="PhzC_PhzF"/>
    <property type="match status" value="1"/>
</dbReference>
<dbReference type="AlphaFoldDB" id="A0A318SG94"/>
<comment type="caution">
    <text evidence="4">The sequence shown here is derived from an EMBL/GenBank/DDBJ whole genome shotgun (WGS) entry which is preliminary data.</text>
</comment>
<keyword evidence="5" id="KW-1185">Reference proteome</keyword>
<dbReference type="EMBL" id="QJSX01000010">
    <property type="protein sequence ID" value="PYE53071.1"/>
    <property type="molecule type" value="Genomic_DNA"/>
</dbReference>
<organism evidence="4 5">
    <name type="scientific">Deinococcus yavapaiensis KR-236</name>
    <dbReference type="NCBI Taxonomy" id="694435"/>
    <lineage>
        <taxon>Bacteria</taxon>
        <taxon>Thermotogati</taxon>
        <taxon>Deinococcota</taxon>
        <taxon>Deinococci</taxon>
        <taxon>Deinococcales</taxon>
        <taxon>Deinococcaceae</taxon>
        <taxon>Deinococcus</taxon>
    </lineage>
</organism>
<gene>
    <name evidence="4" type="ORF">DES52_11054</name>
</gene>
<protein>
    <submittedName>
        <fullName evidence="4">PhzF family phenazine biosynthesis protein</fullName>
    </submittedName>
</protein>
<dbReference type="GO" id="GO:0005737">
    <property type="term" value="C:cytoplasm"/>
    <property type="evidence" value="ECO:0007669"/>
    <property type="project" value="TreeGrafter"/>
</dbReference>
<keyword evidence="2" id="KW-0413">Isomerase</keyword>
<dbReference type="PANTHER" id="PTHR13774">
    <property type="entry name" value="PHENAZINE BIOSYNTHESIS PROTEIN"/>
    <property type="match status" value="1"/>
</dbReference>
<evidence type="ECO:0000256" key="3">
    <source>
        <dbReference type="PIRSR" id="PIRSR016184-1"/>
    </source>
</evidence>
<dbReference type="OrthoDB" id="9788221at2"/>
<reference evidence="4 5" key="1">
    <citation type="submission" date="2018-06" db="EMBL/GenBank/DDBJ databases">
        <title>Genomic Encyclopedia of Type Strains, Phase IV (KMG-IV): sequencing the most valuable type-strain genomes for metagenomic binning, comparative biology and taxonomic classification.</title>
        <authorList>
            <person name="Goeker M."/>
        </authorList>
    </citation>
    <scope>NUCLEOTIDE SEQUENCE [LARGE SCALE GENOMIC DNA]</scope>
    <source>
        <strain evidence="4 5">DSM 18048</strain>
    </source>
</reference>
<dbReference type="GO" id="GO:0016853">
    <property type="term" value="F:isomerase activity"/>
    <property type="evidence" value="ECO:0007669"/>
    <property type="project" value="UniProtKB-KW"/>
</dbReference>
<name>A0A318SG94_9DEIO</name>
<dbReference type="SUPFAM" id="SSF54506">
    <property type="entry name" value="Diaminopimelate epimerase-like"/>
    <property type="match status" value="1"/>
</dbReference>
<dbReference type="RefSeq" id="WP_110887286.1">
    <property type="nucleotide sequence ID" value="NZ_QJSX01000010.1"/>
</dbReference>
<comment type="similarity">
    <text evidence="1">Belongs to the PhzF family.</text>
</comment>
<feature type="active site" evidence="3">
    <location>
        <position position="45"/>
    </location>
</feature>
<dbReference type="Pfam" id="PF02567">
    <property type="entry name" value="PhzC-PhzF"/>
    <property type="match status" value="1"/>
</dbReference>
<dbReference type="NCBIfam" id="TIGR00654">
    <property type="entry name" value="PhzF_family"/>
    <property type="match status" value="1"/>
</dbReference>
<evidence type="ECO:0000256" key="1">
    <source>
        <dbReference type="ARBA" id="ARBA00008270"/>
    </source>
</evidence>
<evidence type="ECO:0000256" key="2">
    <source>
        <dbReference type="ARBA" id="ARBA00023235"/>
    </source>
</evidence>
<dbReference type="Gene3D" id="3.10.310.10">
    <property type="entry name" value="Diaminopimelate Epimerase, Chain A, domain 1"/>
    <property type="match status" value="2"/>
</dbReference>
<evidence type="ECO:0000313" key="5">
    <source>
        <dbReference type="Proteomes" id="UP000248326"/>
    </source>
</evidence>
<accession>A0A318SG94</accession>
<proteinExistence type="inferred from homology"/>
<dbReference type="PANTHER" id="PTHR13774:SF39">
    <property type="entry name" value="BIOSYNTHESIS PROTEIN, PUTATIVE-RELATED"/>
    <property type="match status" value="1"/>
</dbReference>
<dbReference type="Proteomes" id="UP000248326">
    <property type="component" value="Unassembled WGS sequence"/>
</dbReference>
<sequence>MISYCQVSAFTSTPGHGNAAGVVLDGASLSDTQMQGLAARLGVPETVFVVNVDERVARVRYFTPTQEIEFCGHATVALGLVLAQRGLWRDGMVLETLVGPIELDLEREAGAPHRVWMRQRPLEVRTLPSGWRSRLAGALGVSDRLVHRGLPMAVASTGLWSIFVPLLDAFVVDALEPNFAEIESISRELGVTGVHAYAPMSPDSFYTRDFSPLVGIPEDPVTGSSSGALVAMLASAGILPRRGGMARGLCRQGHALGTPGEVIVDIALDGDAVREVRVGGCAVVEHEGRL</sequence>
<evidence type="ECO:0000313" key="4">
    <source>
        <dbReference type="EMBL" id="PYE53071.1"/>
    </source>
</evidence>